<dbReference type="PANTHER" id="PTHR33233:SF17">
    <property type="entry name" value="DUF4283 DOMAIN-CONTAINING PROTEIN"/>
    <property type="match status" value="1"/>
</dbReference>
<reference evidence="4" key="2">
    <citation type="submission" date="2025-08" db="UniProtKB">
        <authorList>
            <consortium name="RefSeq"/>
        </authorList>
    </citation>
    <scope>IDENTIFICATION</scope>
    <source>
        <tissue evidence="4">Leaf</tissue>
    </source>
</reference>
<feature type="domain" description="DUF4283" evidence="2">
    <location>
        <begin position="88"/>
        <end position="170"/>
    </location>
</feature>
<organism evidence="3 4">
    <name type="scientific">Nicotiana sylvestris</name>
    <name type="common">Wood tobacco</name>
    <name type="synonym">South American tobacco</name>
    <dbReference type="NCBI Taxonomy" id="4096"/>
    <lineage>
        <taxon>Eukaryota</taxon>
        <taxon>Viridiplantae</taxon>
        <taxon>Streptophyta</taxon>
        <taxon>Embryophyta</taxon>
        <taxon>Tracheophyta</taxon>
        <taxon>Spermatophyta</taxon>
        <taxon>Magnoliopsida</taxon>
        <taxon>eudicotyledons</taxon>
        <taxon>Gunneridae</taxon>
        <taxon>Pentapetalae</taxon>
        <taxon>asterids</taxon>
        <taxon>lamiids</taxon>
        <taxon>Solanales</taxon>
        <taxon>Solanaceae</taxon>
        <taxon>Nicotianoideae</taxon>
        <taxon>Nicotianeae</taxon>
        <taxon>Nicotiana</taxon>
    </lineage>
</organism>
<accession>A0A1U7W902</accession>
<protein>
    <submittedName>
        <fullName evidence="4">Uncharacterized protein LOC104221364</fullName>
    </submittedName>
</protein>
<keyword evidence="3" id="KW-1185">Reference proteome</keyword>
<evidence type="ECO:0000259" key="2">
    <source>
        <dbReference type="Pfam" id="PF14111"/>
    </source>
</evidence>
<dbReference type="PANTHER" id="PTHR33233">
    <property type="entry name" value="ENDONUCLEASE/EXONUCLEASE/PHOSPHATASE"/>
    <property type="match status" value="1"/>
</dbReference>
<sequence>MTSENSLVSASPQMGEASGSKSDRPEVIAEVQLQHTPEIQAATQSKGEVSQIQLMKEDGEKANQPKTWSVIDGRPIVTLEHSEIVKQTEEWRNALVLYVIGETPNFSYMSSYIARNWNSVATPDIYLHDDGFYIVKFKNIHDRDEILYSEPYTVNSMPMILKVWSSDFDFK</sequence>
<name>A0A1U7W902_NICSY</name>
<dbReference type="Pfam" id="PF14111">
    <property type="entry name" value="DUF4283"/>
    <property type="match status" value="1"/>
</dbReference>
<evidence type="ECO:0000256" key="1">
    <source>
        <dbReference type="SAM" id="MobiDB-lite"/>
    </source>
</evidence>
<dbReference type="InterPro" id="IPR025558">
    <property type="entry name" value="DUF4283"/>
</dbReference>
<feature type="compositionally biased region" description="Polar residues" evidence="1">
    <location>
        <begin position="1"/>
        <end position="12"/>
    </location>
</feature>
<evidence type="ECO:0000313" key="3">
    <source>
        <dbReference type="Proteomes" id="UP000189701"/>
    </source>
</evidence>
<feature type="region of interest" description="Disordered" evidence="1">
    <location>
        <begin position="1"/>
        <end position="27"/>
    </location>
</feature>
<gene>
    <name evidence="4" type="primary">LOC104221364</name>
</gene>
<dbReference type="AlphaFoldDB" id="A0A1U7W902"/>
<proteinExistence type="predicted"/>
<dbReference type="Proteomes" id="UP000189701">
    <property type="component" value="Unplaced"/>
</dbReference>
<dbReference type="RefSeq" id="XP_009770730.1">
    <property type="nucleotide sequence ID" value="XM_009772428.1"/>
</dbReference>
<evidence type="ECO:0000313" key="4">
    <source>
        <dbReference type="RefSeq" id="XP_009770730.1"/>
    </source>
</evidence>
<reference evidence="3" key="1">
    <citation type="journal article" date="2013" name="Genome Biol.">
        <title>Reference genomes and transcriptomes of Nicotiana sylvestris and Nicotiana tomentosiformis.</title>
        <authorList>
            <person name="Sierro N."/>
            <person name="Battey J.N."/>
            <person name="Ouadi S."/>
            <person name="Bovet L."/>
            <person name="Goepfert S."/>
            <person name="Bakaher N."/>
            <person name="Peitsch M.C."/>
            <person name="Ivanov N.V."/>
        </authorList>
    </citation>
    <scope>NUCLEOTIDE SEQUENCE [LARGE SCALE GENOMIC DNA]</scope>
</reference>